<name>A0A165QQ15_EXIGL</name>
<gene>
    <name evidence="2" type="ORF">EXIGLDRAFT_715949</name>
</gene>
<evidence type="ECO:0000313" key="2">
    <source>
        <dbReference type="EMBL" id="KZW03918.1"/>
    </source>
</evidence>
<dbReference type="EMBL" id="KV425882">
    <property type="protein sequence ID" value="KZW03918.1"/>
    <property type="molecule type" value="Genomic_DNA"/>
</dbReference>
<accession>A0A165QQ15</accession>
<sequence>MSSEVTARESRAAHVQTAQSLQLHGAINGGLEGGLVGLLFAGVAHHTWNAFRRKTFQFKVFVVLGFTMAGFVFGAESALVQFERAQRLHENNLRRRAQAALTSRGIHPTEAAIQAWKNEQAAQLDQQQQQSKSP</sequence>
<dbReference type="Proteomes" id="UP000077266">
    <property type="component" value="Unassembled WGS sequence"/>
</dbReference>
<keyword evidence="1" id="KW-0812">Transmembrane</keyword>
<keyword evidence="1" id="KW-1133">Transmembrane helix</keyword>
<organism evidence="2 3">
    <name type="scientific">Exidia glandulosa HHB12029</name>
    <dbReference type="NCBI Taxonomy" id="1314781"/>
    <lineage>
        <taxon>Eukaryota</taxon>
        <taxon>Fungi</taxon>
        <taxon>Dikarya</taxon>
        <taxon>Basidiomycota</taxon>
        <taxon>Agaricomycotina</taxon>
        <taxon>Agaricomycetes</taxon>
        <taxon>Auriculariales</taxon>
        <taxon>Exidiaceae</taxon>
        <taxon>Exidia</taxon>
    </lineage>
</organism>
<keyword evidence="1" id="KW-0472">Membrane</keyword>
<reference evidence="2 3" key="1">
    <citation type="journal article" date="2016" name="Mol. Biol. Evol.">
        <title>Comparative Genomics of Early-Diverging Mushroom-Forming Fungi Provides Insights into the Origins of Lignocellulose Decay Capabilities.</title>
        <authorList>
            <person name="Nagy L.G."/>
            <person name="Riley R."/>
            <person name="Tritt A."/>
            <person name="Adam C."/>
            <person name="Daum C."/>
            <person name="Floudas D."/>
            <person name="Sun H."/>
            <person name="Yadav J.S."/>
            <person name="Pangilinan J."/>
            <person name="Larsson K.H."/>
            <person name="Matsuura K."/>
            <person name="Barry K."/>
            <person name="Labutti K."/>
            <person name="Kuo R."/>
            <person name="Ohm R.A."/>
            <person name="Bhattacharya S.S."/>
            <person name="Shirouzu T."/>
            <person name="Yoshinaga Y."/>
            <person name="Martin F.M."/>
            <person name="Grigoriev I.V."/>
            <person name="Hibbett D.S."/>
        </authorList>
    </citation>
    <scope>NUCLEOTIDE SEQUENCE [LARGE SCALE GENOMIC DNA]</scope>
    <source>
        <strain evidence="2 3">HHB12029</strain>
    </source>
</reference>
<dbReference type="OrthoDB" id="3356019at2759"/>
<protein>
    <recommendedName>
        <fullName evidence="4">HIG1 domain-containing protein</fullName>
    </recommendedName>
</protein>
<keyword evidence="3" id="KW-1185">Reference proteome</keyword>
<evidence type="ECO:0000313" key="3">
    <source>
        <dbReference type="Proteomes" id="UP000077266"/>
    </source>
</evidence>
<dbReference type="AlphaFoldDB" id="A0A165QQ15"/>
<evidence type="ECO:0008006" key="4">
    <source>
        <dbReference type="Google" id="ProtNLM"/>
    </source>
</evidence>
<proteinExistence type="predicted"/>
<evidence type="ECO:0000256" key="1">
    <source>
        <dbReference type="SAM" id="Phobius"/>
    </source>
</evidence>
<dbReference type="InParanoid" id="A0A165QQ15"/>
<feature type="transmembrane region" description="Helical" evidence="1">
    <location>
        <begin position="60"/>
        <end position="82"/>
    </location>
</feature>